<gene>
    <name evidence="1" type="ORF">HICCMSTLAB_LOCUS4381</name>
</gene>
<evidence type="ECO:0000313" key="1">
    <source>
        <dbReference type="EMBL" id="CAG5085453.1"/>
    </source>
</evidence>
<dbReference type="Proteomes" id="UP000786811">
    <property type="component" value="Unassembled WGS sequence"/>
</dbReference>
<proteinExistence type="predicted"/>
<dbReference type="AlphaFoldDB" id="A0A8J2H967"/>
<keyword evidence="2" id="KW-1185">Reference proteome</keyword>
<comment type="caution">
    <text evidence="1">The sequence shown here is derived from an EMBL/GenBank/DDBJ whole genome shotgun (WGS) entry which is preliminary data.</text>
</comment>
<accession>A0A8J2H967</accession>
<reference evidence="1" key="1">
    <citation type="submission" date="2021-04" db="EMBL/GenBank/DDBJ databases">
        <authorList>
            <person name="Chebbi M.A.C M."/>
        </authorList>
    </citation>
    <scope>NUCLEOTIDE SEQUENCE</scope>
</reference>
<evidence type="ECO:0000313" key="2">
    <source>
        <dbReference type="Proteomes" id="UP000786811"/>
    </source>
</evidence>
<sequence length="89" mass="10209">MSGQSFGPRCFVFAHTLGASFQMTFAITTRRLDPSVATIVVRNIINRSHRSLINITHWIIGRLISLTSRAVVLHQRRFWIRGPRTTTYP</sequence>
<organism evidence="1 2">
    <name type="scientific">Cotesia congregata</name>
    <name type="common">Parasitoid wasp</name>
    <name type="synonym">Apanteles congregatus</name>
    <dbReference type="NCBI Taxonomy" id="51543"/>
    <lineage>
        <taxon>Eukaryota</taxon>
        <taxon>Metazoa</taxon>
        <taxon>Ecdysozoa</taxon>
        <taxon>Arthropoda</taxon>
        <taxon>Hexapoda</taxon>
        <taxon>Insecta</taxon>
        <taxon>Pterygota</taxon>
        <taxon>Neoptera</taxon>
        <taxon>Endopterygota</taxon>
        <taxon>Hymenoptera</taxon>
        <taxon>Apocrita</taxon>
        <taxon>Ichneumonoidea</taxon>
        <taxon>Braconidae</taxon>
        <taxon>Microgastrinae</taxon>
        <taxon>Cotesia</taxon>
    </lineage>
</organism>
<protein>
    <submittedName>
        <fullName evidence="1">Uncharacterized protein</fullName>
    </submittedName>
</protein>
<dbReference type="EMBL" id="CAJNRD030001118">
    <property type="protein sequence ID" value="CAG5085453.1"/>
    <property type="molecule type" value="Genomic_DNA"/>
</dbReference>
<name>A0A8J2H967_COTCN</name>